<accession>A0ABU8C0T1</accession>
<proteinExistence type="predicted"/>
<dbReference type="RefSeq" id="WP_335424896.1">
    <property type="nucleotide sequence ID" value="NZ_JBALHR010000013.1"/>
</dbReference>
<name>A0ABU8C0T1_9RHOB</name>
<keyword evidence="3" id="KW-1185">Reference proteome</keyword>
<organism evidence="2 3">
    <name type="scientific">Gemmobacter denitrificans</name>
    <dbReference type="NCBI Taxonomy" id="3123040"/>
    <lineage>
        <taxon>Bacteria</taxon>
        <taxon>Pseudomonadati</taxon>
        <taxon>Pseudomonadota</taxon>
        <taxon>Alphaproteobacteria</taxon>
        <taxon>Rhodobacterales</taxon>
        <taxon>Paracoccaceae</taxon>
        <taxon>Gemmobacter</taxon>
    </lineage>
</organism>
<comment type="caution">
    <text evidence="2">The sequence shown here is derived from an EMBL/GenBank/DDBJ whole genome shotgun (WGS) entry which is preliminary data.</text>
</comment>
<evidence type="ECO:0008006" key="4">
    <source>
        <dbReference type="Google" id="ProtNLM"/>
    </source>
</evidence>
<dbReference type="Proteomes" id="UP001431963">
    <property type="component" value="Unassembled WGS sequence"/>
</dbReference>
<evidence type="ECO:0000313" key="3">
    <source>
        <dbReference type="Proteomes" id="UP001431963"/>
    </source>
</evidence>
<gene>
    <name evidence="2" type="ORF">V6590_17095</name>
</gene>
<protein>
    <recommendedName>
        <fullName evidence="4">GpW protein</fullName>
    </recommendedName>
</protein>
<dbReference type="NCBIfam" id="NF047331">
    <property type="entry name" value="phage_HTJ"/>
    <property type="match status" value="1"/>
</dbReference>
<sequence>MALMSFSQAELDALRRAYAAGALVVEYDGRRLTYGNAADLLARIRFIEGQMANSSGGSRPVAGKASFSRGRT</sequence>
<feature type="region of interest" description="Disordered" evidence="1">
    <location>
        <begin position="52"/>
        <end position="72"/>
    </location>
</feature>
<dbReference type="EMBL" id="JBALHR010000013">
    <property type="protein sequence ID" value="MEH7829869.1"/>
    <property type="molecule type" value="Genomic_DNA"/>
</dbReference>
<reference evidence="2" key="1">
    <citation type="submission" date="2024-02" db="EMBL/GenBank/DDBJ databases">
        <title>Genome sequences of strain Gemmobacter sp. JM10B15.</title>
        <authorList>
            <person name="Zhang M."/>
        </authorList>
    </citation>
    <scope>NUCLEOTIDE SEQUENCE</scope>
    <source>
        <strain evidence="2">JM10B15</strain>
    </source>
</reference>
<evidence type="ECO:0000256" key="1">
    <source>
        <dbReference type="SAM" id="MobiDB-lite"/>
    </source>
</evidence>
<evidence type="ECO:0000313" key="2">
    <source>
        <dbReference type="EMBL" id="MEH7829869.1"/>
    </source>
</evidence>